<name>A0A833WIG6_PHYIN</name>
<evidence type="ECO:0000313" key="2">
    <source>
        <dbReference type="Proteomes" id="UP000602510"/>
    </source>
</evidence>
<reference evidence="1" key="1">
    <citation type="submission" date="2020-04" db="EMBL/GenBank/DDBJ databases">
        <title>Hybrid Assembly of Korean Phytophthora infestans isolates.</title>
        <authorList>
            <person name="Prokchorchik M."/>
            <person name="Lee Y."/>
            <person name="Seo J."/>
            <person name="Cho J.-H."/>
            <person name="Park Y.-E."/>
            <person name="Jang D.-C."/>
            <person name="Im J.-S."/>
            <person name="Choi J.-G."/>
            <person name="Park H.-J."/>
            <person name="Lee G.-B."/>
            <person name="Lee Y.-G."/>
            <person name="Hong S.-Y."/>
            <person name="Cho K."/>
            <person name="Sohn K.H."/>
        </authorList>
    </citation>
    <scope>NUCLEOTIDE SEQUENCE</scope>
    <source>
        <strain evidence="1">KR_1_A1</strain>
    </source>
</reference>
<dbReference type="GO" id="GO:0005634">
    <property type="term" value="C:nucleus"/>
    <property type="evidence" value="ECO:0007669"/>
    <property type="project" value="TreeGrafter"/>
</dbReference>
<gene>
    <name evidence="1" type="ORF">GN244_ATG19866</name>
</gene>
<dbReference type="EMBL" id="WSZM01001046">
    <property type="protein sequence ID" value="KAF4028461.1"/>
    <property type="molecule type" value="Genomic_DNA"/>
</dbReference>
<keyword evidence="2" id="KW-1185">Reference proteome</keyword>
<sequence>MVERYYTRDSDVDRWLLGKNLSGRLEKDLDDVAESSGRTLKSCRRQLDNLRRVYAAVEDRNFHGLPCRAVSMSTPNAVRIPENINSDASIYPAATRKAGYNRYRVEMTKTQRWIVLRAL</sequence>
<protein>
    <submittedName>
        <fullName evidence="1">Acidic fibroblast growth factor binding domain-containing protein</fullName>
    </submittedName>
</protein>
<dbReference type="AlphaFoldDB" id="A0A833WIG6"/>
<dbReference type="InterPro" id="IPR008614">
    <property type="entry name" value="FIBP"/>
</dbReference>
<proteinExistence type="predicted"/>
<accession>A0A833WIG6</accession>
<evidence type="ECO:0000313" key="1">
    <source>
        <dbReference type="EMBL" id="KAF4028461.1"/>
    </source>
</evidence>
<comment type="caution">
    <text evidence="1">The sequence shown here is derived from an EMBL/GenBank/DDBJ whole genome shotgun (WGS) entry which is preliminary data.</text>
</comment>
<organism evidence="1 2">
    <name type="scientific">Phytophthora infestans</name>
    <name type="common">Potato late blight agent</name>
    <name type="synonym">Botrytis infestans</name>
    <dbReference type="NCBI Taxonomy" id="4787"/>
    <lineage>
        <taxon>Eukaryota</taxon>
        <taxon>Sar</taxon>
        <taxon>Stramenopiles</taxon>
        <taxon>Oomycota</taxon>
        <taxon>Peronosporomycetes</taxon>
        <taxon>Peronosporales</taxon>
        <taxon>Peronosporaceae</taxon>
        <taxon>Phytophthora</taxon>
    </lineage>
</organism>
<dbReference type="PANTHER" id="PTHR13223:SF2">
    <property type="entry name" value="ACIDIC FIBROBLAST GROWTH FACTOR INTRACELLULAR-BINDING PROTEIN"/>
    <property type="match status" value="1"/>
</dbReference>
<dbReference type="Proteomes" id="UP000602510">
    <property type="component" value="Unassembled WGS sequence"/>
</dbReference>
<dbReference type="PANTHER" id="PTHR13223">
    <property type="entry name" value="ACIDIC FIBROBLAST GROWTH FACTOR INTRACELLULAR BINDING PROTEIN"/>
    <property type="match status" value="1"/>
</dbReference>
<dbReference type="Pfam" id="PF05427">
    <property type="entry name" value="FIBP"/>
    <property type="match status" value="1"/>
</dbReference>